<dbReference type="EMBL" id="QMFB01000021">
    <property type="protein sequence ID" value="RAV16421.1"/>
    <property type="molecule type" value="Genomic_DNA"/>
</dbReference>
<gene>
    <name evidence="1" type="ORF">DQG23_28825</name>
</gene>
<accession>A0A329M8Y5</accession>
<sequence length="92" mass="10575">MTQLRSASDIGLKDYIHIKKAERAAQPFLCSKTIRQVINAPTQNVPELFLSEKTKDKRLCRPLKDERVYRELEQSAEDILSENSRINGFAVL</sequence>
<proteinExistence type="predicted"/>
<organism evidence="1 2">
    <name type="scientific">Paenibacillus contaminans</name>
    <dbReference type="NCBI Taxonomy" id="450362"/>
    <lineage>
        <taxon>Bacteria</taxon>
        <taxon>Bacillati</taxon>
        <taxon>Bacillota</taxon>
        <taxon>Bacilli</taxon>
        <taxon>Bacillales</taxon>
        <taxon>Paenibacillaceae</taxon>
        <taxon>Paenibacillus</taxon>
    </lineage>
</organism>
<keyword evidence="2" id="KW-1185">Reference proteome</keyword>
<evidence type="ECO:0000313" key="2">
    <source>
        <dbReference type="Proteomes" id="UP000250369"/>
    </source>
</evidence>
<dbReference type="Proteomes" id="UP000250369">
    <property type="component" value="Unassembled WGS sequence"/>
</dbReference>
<dbReference type="AlphaFoldDB" id="A0A329M8Y5"/>
<name>A0A329M8Y5_9BACL</name>
<reference evidence="1 2" key="1">
    <citation type="journal article" date="2009" name="Int. J. Syst. Evol. Microbiol.">
        <title>Paenibacillus contaminans sp. nov., isolated from a contaminated laboratory plate.</title>
        <authorList>
            <person name="Chou J.H."/>
            <person name="Lee J.H."/>
            <person name="Lin M.C."/>
            <person name="Chang P.S."/>
            <person name="Arun A.B."/>
            <person name="Young C.C."/>
            <person name="Chen W.M."/>
        </authorList>
    </citation>
    <scope>NUCLEOTIDE SEQUENCE [LARGE SCALE GENOMIC DNA]</scope>
    <source>
        <strain evidence="1 2">CKOBP-6</strain>
    </source>
</reference>
<evidence type="ECO:0000313" key="1">
    <source>
        <dbReference type="EMBL" id="RAV16421.1"/>
    </source>
</evidence>
<comment type="caution">
    <text evidence="1">The sequence shown here is derived from an EMBL/GenBank/DDBJ whole genome shotgun (WGS) entry which is preliminary data.</text>
</comment>
<protein>
    <submittedName>
        <fullName evidence="1">Uncharacterized protein</fullName>
    </submittedName>
</protein>